<keyword evidence="2" id="KW-1185">Reference proteome</keyword>
<dbReference type="PANTHER" id="PTHR43881:SF1">
    <property type="entry name" value="GAMMA-GLUTAMYLTRANSPEPTIDASE (AFU_ORTHOLOGUE AFUA_4G13580)"/>
    <property type="match status" value="1"/>
</dbReference>
<organism evidence="1 2">
    <name type="scientific">Pseudaquabacterium terrae</name>
    <dbReference type="NCBI Taxonomy" id="2732868"/>
    <lineage>
        <taxon>Bacteria</taxon>
        <taxon>Pseudomonadati</taxon>
        <taxon>Pseudomonadota</taxon>
        <taxon>Betaproteobacteria</taxon>
        <taxon>Burkholderiales</taxon>
        <taxon>Sphaerotilaceae</taxon>
        <taxon>Pseudaquabacterium</taxon>
    </lineage>
</organism>
<dbReference type="Pfam" id="PF01019">
    <property type="entry name" value="G_glu_transpept"/>
    <property type="match status" value="1"/>
</dbReference>
<dbReference type="EMBL" id="JABRWJ010000006">
    <property type="protein sequence ID" value="NRF69293.1"/>
    <property type="molecule type" value="Genomic_DNA"/>
</dbReference>
<reference evidence="1 2" key="1">
    <citation type="submission" date="2020-05" db="EMBL/GenBank/DDBJ databases">
        <title>Aquincola sp. isolate from soil.</title>
        <authorList>
            <person name="Han J."/>
            <person name="Kim D.-U."/>
        </authorList>
    </citation>
    <scope>NUCLEOTIDE SEQUENCE [LARGE SCALE GENOMIC DNA]</scope>
    <source>
        <strain evidence="1 2">S2</strain>
    </source>
</reference>
<dbReference type="SUPFAM" id="SSF56235">
    <property type="entry name" value="N-terminal nucleophile aminohydrolases (Ntn hydrolases)"/>
    <property type="match status" value="1"/>
</dbReference>
<evidence type="ECO:0000313" key="1">
    <source>
        <dbReference type="EMBL" id="NRF69293.1"/>
    </source>
</evidence>
<dbReference type="Gene3D" id="1.10.246.130">
    <property type="match status" value="1"/>
</dbReference>
<dbReference type="PRINTS" id="PR01210">
    <property type="entry name" value="GGTRANSPTASE"/>
</dbReference>
<accession>A0ABX2EL04</accession>
<gene>
    <name evidence="1" type="ORF">HLB44_20040</name>
</gene>
<dbReference type="RefSeq" id="WP_173125898.1">
    <property type="nucleotide sequence ID" value="NZ_JABRWJ010000006.1"/>
</dbReference>
<name>A0ABX2EL04_9BURK</name>
<protein>
    <submittedName>
        <fullName evidence="1">Gamma-glutamyltransferase family protein</fullName>
    </submittedName>
</protein>
<dbReference type="PANTHER" id="PTHR43881">
    <property type="entry name" value="GAMMA-GLUTAMYLTRANSPEPTIDASE (AFU_ORTHOLOGUE AFUA_4G13580)"/>
    <property type="match status" value="1"/>
</dbReference>
<dbReference type="Proteomes" id="UP000737171">
    <property type="component" value="Unassembled WGS sequence"/>
</dbReference>
<dbReference type="InterPro" id="IPR043137">
    <property type="entry name" value="GGT_ssub_C"/>
</dbReference>
<proteinExistence type="predicted"/>
<dbReference type="InterPro" id="IPR052896">
    <property type="entry name" value="GGT-like_enzyme"/>
</dbReference>
<dbReference type="InterPro" id="IPR043138">
    <property type="entry name" value="GGT_lsub"/>
</dbReference>
<sequence>MSESTTAPFDWRAGYPSVRQPVFARNLVATSHPLAAQAGLQMLQAGGNAVDAAIATAAVMTLVEPCSNGLGSDAFCILWDGQKLHGLNASGGAPAGWSPAYFRRKYGDGATTPPARGWDAVTVPGAVGAWVALSERFGKLPFGDLLAPAIEIAERGYAVPVLMQQKWAMATPVLREYPGFAETFLPHGRTPAVGERFTFPGAARALKAIAQTRGEAFYRGEIAAAAEAHAKAHGGVMTAADFAAYQPQWVDTISTEYRGHHLHEIPPNGQGIAALIALGILRRFDLGAMDPDGIESQHLQIEAMKLAFADTYRFVADAQAMTVTAEQLLDEAYLAERATLIDPRRAQDFRAGNPVKGGTIYLSAADERGMMVSFIQSNYMGFGSGVVVPQWGLSLQNRGHGFSLDERSPNVVAPAKRPFHTIIPAFLMRDDGTPQMSFGVMGGNMQPQGHLQTLSRMLDHRQSPQAACDAPRWRFNQALSINVEATMRPETIQGLRDRGHQIESIHDSYQDFGAGQFIWRLGDPGVEGYVAASDPRRDGQVAGS</sequence>
<dbReference type="Gene3D" id="3.60.20.40">
    <property type="match status" value="1"/>
</dbReference>
<dbReference type="InterPro" id="IPR029055">
    <property type="entry name" value="Ntn_hydrolases_N"/>
</dbReference>
<comment type="caution">
    <text evidence="1">The sequence shown here is derived from an EMBL/GenBank/DDBJ whole genome shotgun (WGS) entry which is preliminary data.</text>
</comment>
<evidence type="ECO:0000313" key="2">
    <source>
        <dbReference type="Proteomes" id="UP000737171"/>
    </source>
</evidence>